<reference evidence="2" key="1">
    <citation type="journal article" date="2020" name="Nat. Commun.">
        <title>Genome assembly of wild tea tree DASZ reveals pedigree and selection history of tea varieties.</title>
        <authorList>
            <person name="Zhang W."/>
            <person name="Zhang Y."/>
            <person name="Qiu H."/>
            <person name="Guo Y."/>
            <person name="Wan H."/>
            <person name="Zhang X."/>
            <person name="Scossa F."/>
            <person name="Alseekh S."/>
            <person name="Zhang Q."/>
            <person name="Wang P."/>
            <person name="Xu L."/>
            <person name="Schmidt M.H."/>
            <person name="Jia X."/>
            <person name="Li D."/>
            <person name="Zhu A."/>
            <person name="Guo F."/>
            <person name="Chen W."/>
            <person name="Ni D."/>
            <person name="Usadel B."/>
            <person name="Fernie A.R."/>
            <person name="Wen W."/>
        </authorList>
    </citation>
    <scope>NUCLEOTIDE SEQUENCE [LARGE SCALE GENOMIC DNA]</scope>
    <source>
        <strain evidence="2">cv. G240</strain>
    </source>
</reference>
<protein>
    <submittedName>
        <fullName evidence="1">Uncharacterized protein</fullName>
    </submittedName>
</protein>
<dbReference type="AlphaFoldDB" id="A0A7J7I6X8"/>
<dbReference type="Proteomes" id="UP000593564">
    <property type="component" value="Unassembled WGS sequence"/>
</dbReference>
<keyword evidence="2" id="KW-1185">Reference proteome</keyword>
<reference evidence="1 2" key="2">
    <citation type="submission" date="2020-07" db="EMBL/GenBank/DDBJ databases">
        <title>Genome assembly of wild tea tree DASZ reveals pedigree and selection history of tea varieties.</title>
        <authorList>
            <person name="Zhang W."/>
        </authorList>
    </citation>
    <scope>NUCLEOTIDE SEQUENCE [LARGE SCALE GENOMIC DNA]</scope>
    <source>
        <strain evidence="2">cv. G240</strain>
        <tissue evidence="1">Leaf</tissue>
    </source>
</reference>
<gene>
    <name evidence="1" type="ORF">HYC85_001107</name>
</gene>
<sequence>MQRRRMRRIRDVGLRWSCWRRERVKGASRLISQEREELCENQKASNFEQGSRFLSKVDCAVGERKVERSPEGRLERERDYRSRWGWAMAVVGENRLMGGRVVDEGQTEVREGWSVVNGGENELRRVTGAVVVGG</sequence>
<evidence type="ECO:0000313" key="1">
    <source>
        <dbReference type="EMBL" id="KAF5959898.1"/>
    </source>
</evidence>
<comment type="caution">
    <text evidence="1">The sequence shown here is derived from an EMBL/GenBank/DDBJ whole genome shotgun (WGS) entry which is preliminary data.</text>
</comment>
<proteinExistence type="predicted"/>
<organism evidence="1 2">
    <name type="scientific">Camellia sinensis</name>
    <name type="common">Tea plant</name>
    <name type="synonym">Thea sinensis</name>
    <dbReference type="NCBI Taxonomy" id="4442"/>
    <lineage>
        <taxon>Eukaryota</taxon>
        <taxon>Viridiplantae</taxon>
        <taxon>Streptophyta</taxon>
        <taxon>Embryophyta</taxon>
        <taxon>Tracheophyta</taxon>
        <taxon>Spermatophyta</taxon>
        <taxon>Magnoliopsida</taxon>
        <taxon>eudicotyledons</taxon>
        <taxon>Gunneridae</taxon>
        <taxon>Pentapetalae</taxon>
        <taxon>asterids</taxon>
        <taxon>Ericales</taxon>
        <taxon>Theaceae</taxon>
        <taxon>Camellia</taxon>
    </lineage>
</organism>
<name>A0A7J7I6X8_CAMSI</name>
<dbReference type="EMBL" id="JACBKZ010000001">
    <property type="protein sequence ID" value="KAF5959898.1"/>
    <property type="molecule type" value="Genomic_DNA"/>
</dbReference>
<evidence type="ECO:0000313" key="2">
    <source>
        <dbReference type="Proteomes" id="UP000593564"/>
    </source>
</evidence>
<accession>A0A7J7I6X8</accession>